<dbReference type="GO" id="GO:0005886">
    <property type="term" value="C:plasma membrane"/>
    <property type="evidence" value="ECO:0007669"/>
    <property type="project" value="TreeGrafter"/>
</dbReference>
<organism evidence="3 4">
    <name type="scientific">Mycolicibacterium chubuense (strain NBB4)</name>
    <name type="common">Mycobacterium chubuense</name>
    <dbReference type="NCBI Taxonomy" id="710421"/>
    <lineage>
        <taxon>Bacteria</taxon>
        <taxon>Bacillati</taxon>
        <taxon>Actinomycetota</taxon>
        <taxon>Actinomycetes</taxon>
        <taxon>Mycobacteriales</taxon>
        <taxon>Mycobacteriaceae</taxon>
        <taxon>Mycolicibacterium</taxon>
    </lineage>
</organism>
<dbReference type="PATRIC" id="fig|710421.3.peg.4958"/>
<dbReference type="GO" id="GO:0070967">
    <property type="term" value="F:coenzyme F420 binding"/>
    <property type="evidence" value="ECO:0007669"/>
    <property type="project" value="TreeGrafter"/>
</dbReference>
<dbReference type="PANTHER" id="PTHR39428">
    <property type="entry name" value="F420H(2)-DEPENDENT QUINONE REDUCTASE RV1261C"/>
    <property type="match status" value="1"/>
</dbReference>
<comment type="catalytic activity">
    <reaction evidence="2">
        <text>oxidized coenzyme F420-(gamma-L-Glu)(n) + a quinol + H(+) = reduced coenzyme F420-(gamma-L-Glu)(n) + a quinone</text>
        <dbReference type="Rhea" id="RHEA:39663"/>
        <dbReference type="Rhea" id="RHEA-COMP:12939"/>
        <dbReference type="Rhea" id="RHEA-COMP:14378"/>
        <dbReference type="ChEBI" id="CHEBI:15378"/>
        <dbReference type="ChEBI" id="CHEBI:24646"/>
        <dbReference type="ChEBI" id="CHEBI:132124"/>
        <dbReference type="ChEBI" id="CHEBI:133980"/>
        <dbReference type="ChEBI" id="CHEBI:139511"/>
    </reaction>
</comment>
<name>I4BQV6_MYCCN</name>
<dbReference type="GO" id="GO:0016491">
    <property type="term" value="F:oxidoreductase activity"/>
    <property type="evidence" value="ECO:0007669"/>
    <property type="project" value="InterPro"/>
</dbReference>
<dbReference type="InterPro" id="IPR012349">
    <property type="entry name" value="Split_barrel_FMN-bd"/>
</dbReference>
<dbReference type="Pfam" id="PF04075">
    <property type="entry name" value="F420H2_quin_red"/>
    <property type="match status" value="1"/>
</dbReference>
<evidence type="ECO:0000256" key="1">
    <source>
        <dbReference type="ARBA" id="ARBA00008710"/>
    </source>
</evidence>
<dbReference type="HOGENOM" id="CLU_114921_0_1_11"/>
<accession>I4BQV6</accession>
<reference evidence="3 4" key="1">
    <citation type="submission" date="2012-06" db="EMBL/GenBank/DDBJ databases">
        <title>Complete sequence of chromosome of Mycobacterium chubuense NBB4.</title>
        <authorList>
            <consortium name="US DOE Joint Genome Institute"/>
            <person name="Lucas S."/>
            <person name="Han J."/>
            <person name="Lapidus A."/>
            <person name="Cheng J.-F."/>
            <person name="Goodwin L."/>
            <person name="Pitluck S."/>
            <person name="Peters L."/>
            <person name="Mikhailova N."/>
            <person name="Teshima H."/>
            <person name="Detter J.C."/>
            <person name="Han C."/>
            <person name="Tapia R."/>
            <person name="Land M."/>
            <person name="Hauser L."/>
            <person name="Kyrpides N."/>
            <person name="Ivanova N."/>
            <person name="Pagani I."/>
            <person name="Mattes T."/>
            <person name="Holmes A."/>
            <person name="Rutledge P."/>
            <person name="Paulsen I."/>
            <person name="Coleman N."/>
            <person name="Woyke T."/>
        </authorList>
    </citation>
    <scope>NUCLEOTIDE SEQUENCE [LARGE SCALE GENOMIC DNA]</scope>
    <source>
        <strain evidence="3 4">NBB4</strain>
    </source>
</reference>
<dbReference type="Gene3D" id="2.30.110.10">
    <property type="entry name" value="Electron Transport, Fmn-binding Protein, Chain A"/>
    <property type="match status" value="1"/>
</dbReference>
<dbReference type="PANTHER" id="PTHR39428:SF1">
    <property type="entry name" value="F420H(2)-DEPENDENT QUINONE REDUCTASE RV1261C"/>
    <property type="match status" value="1"/>
</dbReference>
<evidence type="ECO:0000256" key="2">
    <source>
        <dbReference type="ARBA" id="ARBA00049106"/>
    </source>
</evidence>
<dbReference type="eggNOG" id="COG3945">
    <property type="taxonomic scope" value="Bacteria"/>
</dbReference>
<keyword evidence="4" id="KW-1185">Reference proteome</keyword>
<dbReference type="InterPro" id="IPR004378">
    <property type="entry name" value="F420H2_quin_Rdtase"/>
</dbReference>
<evidence type="ECO:0000313" key="4">
    <source>
        <dbReference type="Proteomes" id="UP000006057"/>
    </source>
</evidence>
<dbReference type="AlphaFoldDB" id="I4BQV6"/>
<dbReference type="STRING" id="710421.Mycch_4976"/>
<sequence>MSAYERMLERFARSPAGYWYLRRVAPHLDPPLLRATGGRVSSVSPAPAMLLTTVGAKTGRRRTTPLLYTVDGDSLIAVAANYGRPDQPSWYRNLQAHPRVDVLAGPHSGTYTATEITDPAERASAWAKALDLYAGYGDYQLRAGDRTIPVLRLRRCP</sequence>
<dbReference type="EMBL" id="CP003053">
    <property type="protein sequence ID" value="AFM19663.1"/>
    <property type="molecule type" value="Genomic_DNA"/>
</dbReference>
<proteinExistence type="inferred from homology"/>
<dbReference type="NCBIfam" id="TIGR00026">
    <property type="entry name" value="hi_GC_TIGR00026"/>
    <property type="match status" value="1"/>
</dbReference>
<comment type="similarity">
    <text evidence="1">Belongs to the F420H(2)-dependent quinone reductase family.</text>
</comment>
<protein>
    <submittedName>
        <fullName evidence="3">Deazaflavin-dependent nitroreductase family protein</fullName>
    </submittedName>
</protein>
<dbReference type="SUPFAM" id="SSF50475">
    <property type="entry name" value="FMN-binding split barrel"/>
    <property type="match status" value="1"/>
</dbReference>
<dbReference type="Proteomes" id="UP000006057">
    <property type="component" value="Chromosome"/>
</dbReference>
<gene>
    <name evidence="3" type="ordered locus">Mycch_4976</name>
</gene>
<evidence type="ECO:0000313" key="3">
    <source>
        <dbReference type="EMBL" id="AFM19663.1"/>
    </source>
</evidence>
<dbReference type="KEGG" id="mcb:Mycch_4976"/>